<gene>
    <name evidence="1" type="ORF">B0A77_04570</name>
</gene>
<evidence type="ECO:0000313" key="1">
    <source>
        <dbReference type="EMBL" id="PDS25568.1"/>
    </source>
</evidence>
<name>A0A2H3KT58_9FLAO</name>
<dbReference type="AlphaFoldDB" id="A0A2H3KT58"/>
<protein>
    <submittedName>
        <fullName evidence="1">Uncharacterized protein</fullName>
    </submittedName>
</protein>
<accession>A0A2H3KT58</accession>
<evidence type="ECO:0000313" key="2">
    <source>
        <dbReference type="Proteomes" id="UP000220828"/>
    </source>
</evidence>
<proteinExistence type="predicted"/>
<dbReference type="Proteomes" id="UP000220828">
    <property type="component" value="Unassembled WGS sequence"/>
</dbReference>
<comment type="caution">
    <text evidence="1">The sequence shown here is derived from an EMBL/GenBank/DDBJ whole genome shotgun (WGS) entry which is preliminary data.</text>
</comment>
<organism evidence="1 2">
    <name type="scientific">Flavobacterium branchiophilum</name>
    <dbReference type="NCBI Taxonomy" id="55197"/>
    <lineage>
        <taxon>Bacteria</taxon>
        <taxon>Pseudomonadati</taxon>
        <taxon>Bacteroidota</taxon>
        <taxon>Flavobacteriia</taxon>
        <taxon>Flavobacteriales</taxon>
        <taxon>Flavobacteriaceae</taxon>
        <taxon>Flavobacterium</taxon>
    </lineage>
</organism>
<sequence length="66" mass="7982">MSKKTNSSKKYKRVLYFYSTNRNISRKKLLFFKVCKIMRKKTTIQSVNPNIEVLANSWLKKYNLLF</sequence>
<reference evidence="1 2" key="1">
    <citation type="submission" date="2017-09" db="EMBL/GenBank/DDBJ databases">
        <title>Whole genomes of Flavobacteriaceae.</title>
        <authorList>
            <person name="Stine C."/>
            <person name="Li C."/>
            <person name="Tadesse D."/>
        </authorList>
    </citation>
    <scope>NUCLEOTIDE SEQUENCE [LARGE SCALE GENOMIC DNA]</scope>
    <source>
        <strain evidence="1 2">ATCC 35036</strain>
    </source>
</reference>
<dbReference type="EMBL" id="PCMW01000027">
    <property type="protein sequence ID" value="PDS25568.1"/>
    <property type="molecule type" value="Genomic_DNA"/>
</dbReference>